<accession>A0A9P8TKY1</accession>
<gene>
    <name evidence="2" type="ORF">WICPIJ_006485</name>
</gene>
<dbReference type="Proteomes" id="UP000774326">
    <property type="component" value="Unassembled WGS sequence"/>
</dbReference>
<evidence type="ECO:0000256" key="1">
    <source>
        <dbReference type="SAM" id="SignalP"/>
    </source>
</evidence>
<feature type="signal peptide" evidence="1">
    <location>
        <begin position="1"/>
        <end position="17"/>
    </location>
</feature>
<dbReference type="AlphaFoldDB" id="A0A9P8TKY1"/>
<reference evidence="2" key="1">
    <citation type="journal article" date="2021" name="Open Biol.">
        <title>Shared evolutionary footprints suggest mitochondrial oxidative damage underlies multiple complex I losses in fungi.</title>
        <authorList>
            <person name="Schikora-Tamarit M.A."/>
            <person name="Marcet-Houben M."/>
            <person name="Nosek J."/>
            <person name="Gabaldon T."/>
        </authorList>
    </citation>
    <scope>NUCLEOTIDE SEQUENCE</scope>
    <source>
        <strain evidence="2">CBS2887</strain>
    </source>
</reference>
<evidence type="ECO:0000313" key="2">
    <source>
        <dbReference type="EMBL" id="KAH3682549.1"/>
    </source>
</evidence>
<comment type="caution">
    <text evidence="2">The sequence shown here is derived from an EMBL/GenBank/DDBJ whole genome shotgun (WGS) entry which is preliminary data.</text>
</comment>
<name>A0A9P8TKY1_WICPI</name>
<feature type="chain" id="PRO_5040188196" evidence="1">
    <location>
        <begin position="18"/>
        <end position="365"/>
    </location>
</feature>
<sequence>MLVLVLVLPLGLRLLFEFGGNSIGPEADDWSLVCLAALLVENKLVELAGNGWNWLTVGDLDIEPVEGLVTTGNNEDFEPLITRCGGGTGALALALALALTLVEVFTTTGIFSISAISLIIGVMTTFEAVDVKTGGAAVTIGNNGGAAVFLSNSEETSVDEFPLELELGAGLSVFVVVTHTESAIKEDPLTGGGGGICTTDEIDVVGVTALLTGALGAEEEDDDVVVIGGNFGGGEFPLLELVATVSLNVAVVPEASAFEATWATDPPLTGVAFSGSLSSKATTLFWSTEAPTTTGSSSLSLSLSLSKVITSGSTDFFEAAPGRADWSSSLSLKSSSDSTTGFQPPLASSSTLSTLLSVALIISKT</sequence>
<protein>
    <submittedName>
        <fullName evidence="2">Uncharacterized protein</fullName>
    </submittedName>
</protein>
<organism evidence="2 3">
    <name type="scientific">Wickerhamomyces pijperi</name>
    <name type="common">Yeast</name>
    <name type="synonym">Pichia pijperi</name>
    <dbReference type="NCBI Taxonomy" id="599730"/>
    <lineage>
        <taxon>Eukaryota</taxon>
        <taxon>Fungi</taxon>
        <taxon>Dikarya</taxon>
        <taxon>Ascomycota</taxon>
        <taxon>Saccharomycotina</taxon>
        <taxon>Saccharomycetes</taxon>
        <taxon>Phaffomycetales</taxon>
        <taxon>Wickerhamomycetaceae</taxon>
        <taxon>Wickerhamomyces</taxon>
    </lineage>
</organism>
<reference evidence="2" key="2">
    <citation type="submission" date="2021-01" db="EMBL/GenBank/DDBJ databases">
        <authorList>
            <person name="Schikora-Tamarit M.A."/>
        </authorList>
    </citation>
    <scope>NUCLEOTIDE SEQUENCE</scope>
    <source>
        <strain evidence="2">CBS2887</strain>
    </source>
</reference>
<dbReference type="EMBL" id="JAEUBG010003643">
    <property type="protein sequence ID" value="KAH3682549.1"/>
    <property type="molecule type" value="Genomic_DNA"/>
</dbReference>
<evidence type="ECO:0000313" key="3">
    <source>
        <dbReference type="Proteomes" id="UP000774326"/>
    </source>
</evidence>
<keyword evidence="3" id="KW-1185">Reference proteome</keyword>
<keyword evidence="1" id="KW-0732">Signal</keyword>
<proteinExistence type="predicted"/>